<dbReference type="Proteomes" id="UP000051006">
    <property type="component" value="Unassembled WGS sequence"/>
</dbReference>
<evidence type="ECO:0000313" key="1">
    <source>
        <dbReference type="EMBL" id="KRN95118.1"/>
    </source>
</evidence>
<accession>A0A0R2L0D1</accession>
<dbReference type="EMBL" id="JQCF01000047">
    <property type="protein sequence ID" value="KRN95118.1"/>
    <property type="molecule type" value="Genomic_DNA"/>
</dbReference>
<comment type="caution">
    <text evidence="1">The sequence shown here is derived from an EMBL/GenBank/DDBJ whole genome shotgun (WGS) entry which is preliminary data.</text>
</comment>
<dbReference type="STRING" id="993692.IV57_GL002000"/>
<protein>
    <submittedName>
        <fullName evidence="1">Uncharacterized protein</fullName>
    </submittedName>
</protein>
<organism evidence="1 2">
    <name type="scientific">Companilactobacillus kimchiensis</name>
    <dbReference type="NCBI Taxonomy" id="993692"/>
    <lineage>
        <taxon>Bacteria</taxon>
        <taxon>Bacillati</taxon>
        <taxon>Bacillota</taxon>
        <taxon>Bacilli</taxon>
        <taxon>Lactobacillales</taxon>
        <taxon>Lactobacillaceae</taxon>
        <taxon>Companilactobacillus</taxon>
    </lineage>
</organism>
<proteinExistence type="predicted"/>
<sequence>MQNKEKITKLAVDGKTADYLARNQSYELYRVDEIISKKNDVIRYRLCLKKRSFDFYLKKKNLLNYNVIAIKMY</sequence>
<gene>
    <name evidence="1" type="ORF">IV57_GL002000</name>
</gene>
<keyword evidence="2" id="KW-1185">Reference proteome</keyword>
<dbReference type="PATRIC" id="fig|993692.3.peg.2033"/>
<name>A0A0R2L0D1_9LACO</name>
<dbReference type="AlphaFoldDB" id="A0A0R2L0D1"/>
<reference evidence="1 2" key="1">
    <citation type="journal article" date="2015" name="Genome Announc.">
        <title>Expanding the biotechnology potential of lactobacilli through comparative genomics of 213 strains and associated genera.</title>
        <authorList>
            <person name="Sun Z."/>
            <person name="Harris H.M."/>
            <person name="McCann A."/>
            <person name="Guo C."/>
            <person name="Argimon S."/>
            <person name="Zhang W."/>
            <person name="Yang X."/>
            <person name="Jeffery I.B."/>
            <person name="Cooney J.C."/>
            <person name="Kagawa T.F."/>
            <person name="Liu W."/>
            <person name="Song Y."/>
            <person name="Salvetti E."/>
            <person name="Wrobel A."/>
            <person name="Rasinkangas P."/>
            <person name="Parkhill J."/>
            <person name="Rea M.C."/>
            <person name="O'Sullivan O."/>
            <person name="Ritari J."/>
            <person name="Douillard F.P."/>
            <person name="Paul Ross R."/>
            <person name="Yang R."/>
            <person name="Briner A.E."/>
            <person name="Felis G.E."/>
            <person name="de Vos W.M."/>
            <person name="Barrangou R."/>
            <person name="Klaenhammer T.R."/>
            <person name="Caufield P.W."/>
            <person name="Cui Y."/>
            <person name="Zhang H."/>
            <person name="O'Toole P.W."/>
        </authorList>
    </citation>
    <scope>NUCLEOTIDE SEQUENCE [LARGE SCALE GENOMIC DNA]</scope>
    <source>
        <strain evidence="1 2">DSM 24716</strain>
    </source>
</reference>
<evidence type="ECO:0000313" key="2">
    <source>
        <dbReference type="Proteomes" id="UP000051006"/>
    </source>
</evidence>